<dbReference type="PANTHER" id="PTHR43776">
    <property type="entry name" value="TRANSPORT ATP-BINDING PROTEIN"/>
    <property type="match status" value="1"/>
</dbReference>
<evidence type="ECO:0000256" key="1">
    <source>
        <dbReference type="ARBA" id="ARBA00005417"/>
    </source>
</evidence>
<dbReference type="InterPro" id="IPR027417">
    <property type="entry name" value="P-loop_NTPase"/>
</dbReference>
<dbReference type="RefSeq" id="WP_380044133.1">
    <property type="nucleotide sequence ID" value="NZ_JBHLTC010000005.1"/>
</dbReference>
<keyword evidence="3" id="KW-0547">Nucleotide-binding</keyword>
<gene>
    <name evidence="7" type="ORF">ACFFGN_05130</name>
</gene>
<feature type="domain" description="ABC transporter" evidence="6">
    <location>
        <begin position="5"/>
        <end position="242"/>
    </location>
</feature>
<evidence type="ECO:0000313" key="8">
    <source>
        <dbReference type="Proteomes" id="UP001589890"/>
    </source>
</evidence>
<proteinExistence type="inferred from homology"/>
<dbReference type="EMBL" id="JBHLTC010000005">
    <property type="protein sequence ID" value="MFC0623434.1"/>
    <property type="molecule type" value="Genomic_DNA"/>
</dbReference>
<evidence type="ECO:0000313" key="7">
    <source>
        <dbReference type="EMBL" id="MFC0623434.1"/>
    </source>
</evidence>
<dbReference type="InterPro" id="IPR050319">
    <property type="entry name" value="ABC_transp_ATP-bind"/>
</dbReference>
<dbReference type="Gene3D" id="3.40.50.300">
    <property type="entry name" value="P-loop containing nucleotide triphosphate hydrolases"/>
    <property type="match status" value="2"/>
</dbReference>
<evidence type="ECO:0000256" key="5">
    <source>
        <dbReference type="SAM" id="MobiDB-lite"/>
    </source>
</evidence>
<dbReference type="Proteomes" id="UP001589890">
    <property type="component" value="Unassembled WGS sequence"/>
</dbReference>
<keyword evidence="8" id="KW-1185">Reference proteome</keyword>
<dbReference type="Pfam" id="PF00005">
    <property type="entry name" value="ABC_tran"/>
    <property type="match status" value="2"/>
</dbReference>
<evidence type="ECO:0000256" key="2">
    <source>
        <dbReference type="ARBA" id="ARBA00022448"/>
    </source>
</evidence>
<comment type="similarity">
    <text evidence="1">Belongs to the ABC transporter superfamily.</text>
</comment>
<dbReference type="CDD" id="cd03257">
    <property type="entry name" value="ABC_NikE_OppD_transporters"/>
    <property type="match status" value="2"/>
</dbReference>
<accession>A0ABV6QFL9</accession>
<dbReference type="InterPro" id="IPR003593">
    <property type="entry name" value="AAA+_ATPase"/>
</dbReference>
<evidence type="ECO:0000256" key="4">
    <source>
        <dbReference type="ARBA" id="ARBA00022840"/>
    </source>
</evidence>
<dbReference type="PROSITE" id="PS50893">
    <property type="entry name" value="ABC_TRANSPORTER_2"/>
    <property type="match status" value="2"/>
</dbReference>
<dbReference type="SMART" id="SM00382">
    <property type="entry name" value="AAA"/>
    <property type="match status" value="2"/>
</dbReference>
<comment type="caution">
    <text evidence="7">The sequence shown here is derived from an EMBL/GenBank/DDBJ whole genome shotgun (WGS) entry which is preliminary data.</text>
</comment>
<keyword evidence="4 7" id="KW-0067">ATP-binding</keyword>
<keyword evidence="2" id="KW-0813">Transport</keyword>
<reference evidence="7 8" key="1">
    <citation type="submission" date="2024-09" db="EMBL/GenBank/DDBJ databases">
        <authorList>
            <person name="Sun Q."/>
            <person name="Mori K."/>
        </authorList>
    </citation>
    <scope>NUCLEOTIDE SEQUENCE [LARGE SCALE GENOMIC DNA]</scope>
    <source>
        <strain evidence="7 8">CGMCC 1.15906</strain>
    </source>
</reference>
<sequence>MTPLLQATDLTLVAGARPIVERVSFALAAGEAVAITGASGSGKTSLAMAILGHLREGVTHTGGSVVVDGLASLPVPPPGLRGGLIGYVGQDPGSSLNPYARIGKTLLQATGRRVARRERAGVVAALLDRVGLPDLGTRYPHQLSGGQQQRVVMAAALARDPRLLVLDEPTTALDLVAKAEVVAELRRRSVEGVALLWITHDLGSVRSVVDRVIVMDGGRVVEDGPVADVLDRPVSSAAKHLLTSACTTASTTVTGPPVLRAAGIVAAYGRHAPVLTDVGLDVRAGECLAVLGASGVGKSTLARTLAGLHRPSAGTLMLQGESLAWDIHRRSRAQRAAVQLVGQNPAEALHPRQTVRTALERPLVRLRALPQSEYAGEVKLLLDAVRLPAELADRLPGELSGGQRQRVALARALAARPEVIVCDEITSALDTVTQSDVLRMLTELRAELGLAIVLITHDPEVAATVSDRLLVLTGGRVTRTGPTAELLPPSESPEQRVRHLLANS</sequence>
<dbReference type="GO" id="GO:0005524">
    <property type="term" value="F:ATP binding"/>
    <property type="evidence" value="ECO:0007669"/>
    <property type="project" value="UniProtKB-KW"/>
</dbReference>
<name>A0ABV6QFL9_9ACTN</name>
<dbReference type="InterPro" id="IPR017871">
    <property type="entry name" value="ABC_transporter-like_CS"/>
</dbReference>
<dbReference type="PANTHER" id="PTHR43776:SF7">
    <property type="entry name" value="D,D-DIPEPTIDE TRANSPORT ATP-BINDING PROTEIN DDPF-RELATED"/>
    <property type="match status" value="1"/>
</dbReference>
<dbReference type="SUPFAM" id="SSF52540">
    <property type="entry name" value="P-loop containing nucleoside triphosphate hydrolases"/>
    <property type="match status" value="2"/>
</dbReference>
<feature type="region of interest" description="Disordered" evidence="5">
    <location>
        <begin position="481"/>
        <end position="504"/>
    </location>
</feature>
<dbReference type="InterPro" id="IPR003439">
    <property type="entry name" value="ABC_transporter-like_ATP-bd"/>
</dbReference>
<feature type="domain" description="ABC transporter" evidence="6">
    <location>
        <begin position="259"/>
        <end position="499"/>
    </location>
</feature>
<protein>
    <submittedName>
        <fullName evidence="7">ABC transporter ATP-binding protein</fullName>
    </submittedName>
</protein>
<dbReference type="PROSITE" id="PS00211">
    <property type="entry name" value="ABC_TRANSPORTER_1"/>
    <property type="match status" value="2"/>
</dbReference>
<evidence type="ECO:0000259" key="6">
    <source>
        <dbReference type="PROSITE" id="PS50893"/>
    </source>
</evidence>
<evidence type="ECO:0000256" key="3">
    <source>
        <dbReference type="ARBA" id="ARBA00022741"/>
    </source>
</evidence>
<organism evidence="7 8">
    <name type="scientific">Kribbella deserti</name>
    <dbReference type="NCBI Taxonomy" id="1926257"/>
    <lineage>
        <taxon>Bacteria</taxon>
        <taxon>Bacillati</taxon>
        <taxon>Actinomycetota</taxon>
        <taxon>Actinomycetes</taxon>
        <taxon>Propionibacteriales</taxon>
        <taxon>Kribbellaceae</taxon>
        <taxon>Kribbella</taxon>
    </lineage>
</organism>